<dbReference type="GO" id="GO:0015629">
    <property type="term" value="C:actin cytoskeleton"/>
    <property type="evidence" value="ECO:0007669"/>
    <property type="project" value="TreeGrafter"/>
</dbReference>
<sequence>MPCNRVEYSSPTGKPSRNRFKTEMSNFVIFYFLNLFYTLNHCLAYTHWVVTETGKIVAQEQSIFQMNRPYDLVEFLNQEERANRILQLFAEMKRRKRELNLKWLELNAEVELEKHINIINKECQHLQDIDFYDDVVEYALDSLNYNEFNDQTKTNIENELDCAAFTDLDFSMATFPHLKVLTQPWNLSWARETNINVPLSPGQIYNGLNKNKTSWFLYNLASLYWRKVGDSQRAIDCIKRSVHFASREHKYTPLLNLGVMLQKAQCMAEAAILLHSSVDHAPRNAKGHFALANVYTILGDYERSLDCYNNALKIDPDWSMAKNAKQAILCHNKLNHQLSRLRVSLNNIKTEVHQLTEMQENLRKDQEEIYINNDSPLKKTISQILALEEKFNSESSSDDFATKSFQHYNLFRPVDTDSLSLHILFTKVLSLSNKISEDTLQFLPLKDTRVPLRERLNNGKES</sequence>
<dbReference type="OMA" id="PFFMREP"/>
<dbReference type="AlphaFoldDB" id="A0A8I6R820"/>
<dbReference type="PROSITE" id="PS50293">
    <property type="entry name" value="TPR_REGION"/>
    <property type="match status" value="1"/>
</dbReference>
<dbReference type="InterPro" id="IPR011990">
    <property type="entry name" value="TPR-like_helical_dom_sf"/>
</dbReference>
<evidence type="ECO:0008006" key="6">
    <source>
        <dbReference type="Google" id="ProtNLM"/>
    </source>
</evidence>
<name>A0A8I6R820_CIMLE</name>
<accession>A0A8I6R820</accession>
<dbReference type="GO" id="GO:0030041">
    <property type="term" value="P:actin filament polymerization"/>
    <property type="evidence" value="ECO:0007669"/>
    <property type="project" value="TreeGrafter"/>
</dbReference>
<proteinExistence type="predicted"/>
<dbReference type="PROSITE" id="PS50005">
    <property type="entry name" value="TPR"/>
    <property type="match status" value="1"/>
</dbReference>
<keyword evidence="1" id="KW-0802">TPR repeat</keyword>
<dbReference type="GeneID" id="106661803"/>
<protein>
    <recommendedName>
        <fullName evidence="6">Tetratricopeptide repeat protein 17</fullName>
    </recommendedName>
</protein>
<feature type="transmembrane region" description="Helical" evidence="3">
    <location>
        <begin position="27"/>
        <end position="48"/>
    </location>
</feature>
<evidence type="ECO:0000313" key="4">
    <source>
        <dbReference type="EnsemblMetazoa" id="XP_014240937.1"/>
    </source>
</evidence>
<organism evidence="4 5">
    <name type="scientific">Cimex lectularius</name>
    <name type="common">Bed bug</name>
    <name type="synonym">Acanthia lectularia</name>
    <dbReference type="NCBI Taxonomy" id="79782"/>
    <lineage>
        <taxon>Eukaryota</taxon>
        <taxon>Metazoa</taxon>
        <taxon>Ecdysozoa</taxon>
        <taxon>Arthropoda</taxon>
        <taxon>Hexapoda</taxon>
        <taxon>Insecta</taxon>
        <taxon>Pterygota</taxon>
        <taxon>Neoptera</taxon>
        <taxon>Paraneoptera</taxon>
        <taxon>Hemiptera</taxon>
        <taxon>Heteroptera</taxon>
        <taxon>Panheteroptera</taxon>
        <taxon>Cimicomorpha</taxon>
        <taxon>Cimicidae</taxon>
        <taxon>Cimex</taxon>
    </lineage>
</organism>
<dbReference type="GO" id="GO:0005737">
    <property type="term" value="C:cytoplasm"/>
    <property type="evidence" value="ECO:0007669"/>
    <property type="project" value="TreeGrafter"/>
</dbReference>
<keyword evidence="3" id="KW-1133">Transmembrane helix</keyword>
<evidence type="ECO:0000313" key="5">
    <source>
        <dbReference type="Proteomes" id="UP000494040"/>
    </source>
</evidence>
<keyword evidence="2" id="KW-0175">Coiled coil</keyword>
<evidence type="ECO:0000256" key="2">
    <source>
        <dbReference type="SAM" id="Coils"/>
    </source>
</evidence>
<keyword evidence="3" id="KW-0812">Transmembrane</keyword>
<dbReference type="KEGG" id="clec:106661803"/>
<dbReference type="OrthoDB" id="2115703at2759"/>
<dbReference type="SUPFAM" id="SSF48452">
    <property type="entry name" value="TPR-like"/>
    <property type="match status" value="1"/>
</dbReference>
<reference evidence="4" key="1">
    <citation type="submission" date="2022-01" db="UniProtKB">
        <authorList>
            <consortium name="EnsemblMetazoa"/>
        </authorList>
    </citation>
    <scope>IDENTIFICATION</scope>
</reference>
<dbReference type="Gene3D" id="1.25.40.10">
    <property type="entry name" value="Tetratricopeptide repeat domain"/>
    <property type="match status" value="1"/>
</dbReference>
<evidence type="ECO:0000256" key="3">
    <source>
        <dbReference type="SAM" id="Phobius"/>
    </source>
</evidence>
<dbReference type="RefSeq" id="XP_014240937.1">
    <property type="nucleotide sequence ID" value="XM_014385451.1"/>
</dbReference>
<dbReference type="PANTHER" id="PTHR16091">
    <property type="entry name" value="TTC17 PROTEIN"/>
    <property type="match status" value="1"/>
</dbReference>
<feature type="coiled-coil region" evidence="2">
    <location>
        <begin position="331"/>
        <end position="368"/>
    </location>
</feature>
<evidence type="ECO:0000256" key="1">
    <source>
        <dbReference type="PROSITE-ProRule" id="PRU00339"/>
    </source>
</evidence>
<keyword evidence="5" id="KW-1185">Reference proteome</keyword>
<dbReference type="InterPro" id="IPR052630">
    <property type="entry name" value="TTC17"/>
</dbReference>
<keyword evidence="3" id="KW-0472">Membrane</keyword>
<dbReference type="Proteomes" id="UP000494040">
    <property type="component" value="Unassembled WGS sequence"/>
</dbReference>
<dbReference type="PANTHER" id="PTHR16091:SF1">
    <property type="entry name" value="TETRATRICOPEPTIDE REPEAT PROTEIN 17"/>
    <property type="match status" value="1"/>
</dbReference>
<dbReference type="InterPro" id="IPR019734">
    <property type="entry name" value="TPR_rpt"/>
</dbReference>
<dbReference type="SMART" id="SM00028">
    <property type="entry name" value="TPR"/>
    <property type="match status" value="3"/>
</dbReference>
<dbReference type="Pfam" id="PF00515">
    <property type="entry name" value="TPR_1"/>
    <property type="match status" value="1"/>
</dbReference>
<dbReference type="EnsemblMetazoa" id="XM_014385451.1">
    <property type="protein sequence ID" value="XP_014240937.1"/>
    <property type="gene ID" value="LOC106661803"/>
</dbReference>
<feature type="repeat" description="TPR" evidence="1">
    <location>
        <begin position="285"/>
        <end position="318"/>
    </location>
</feature>